<feature type="coiled-coil region" evidence="1">
    <location>
        <begin position="33"/>
        <end position="250"/>
    </location>
</feature>
<protein>
    <submittedName>
        <fullName evidence="2">Uncharacterized protein</fullName>
    </submittedName>
</protein>
<evidence type="ECO:0000313" key="2">
    <source>
        <dbReference type="EMBL" id="EKE41689.1"/>
    </source>
</evidence>
<name>K2HFV1_ENTNP</name>
<accession>K2HFV1</accession>
<organism evidence="2 3">
    <name type="scientific">Entamoeba nuttalli (strain P19)</name>
    <name type="common">Amoeba</name>
    <dbReference type="NCBI Taxonomy" id="1076696"/>
    <lineage>
        <taxon>Eukaryota</taxon>
        <taxon>Amoebozoa</taxon>
        <taxon>Evosea</taxon>
        <taxon>Archamoebae</taxon>
        <taxon>Mastigamoebida</taxon>
        <taxon>Entamoebidae</taxon>
        <taxon>Entamoeba</taxon>
    </lineage>
</organism>
<proteinExistence type="predicted"/>
<dbReference type="RefSeq" id="XP_008855977.1">
    <property type="nucleotide sequence ID" value="XM_008857755.1"/>
</dbReference>
<keyword evidence="1" id="KW-0175">Coiled coil</keyword>
<sequence>MDFKDIIGQLTNENISLHNKIEVIQKNSFDERLVLLEEEIRAKDLKIKKLYEDLINKLQELKKVTQQNSILKKEEECQIADFTVRIKEKEKEIESLKNFIPHDEEIIISEKEIINLKNTIKQLEINLEEQKNIQKNNIQNLQKERDEIIEKNKKSIEDLESNIKGKESQVNELILEKNDLNNKIKEFNEKLFSEENEKKDIELKNKLLIEELNTLKKINEEKTIQLTNQINELKNNIEIKKKKLKNYKMKMKLKLKKLEK</sequence>
<dbReference type="VEuPathDB" id="AmoebaDB:ENU1_047420"/>
<dbReference type="AlphaFoldDB" id="K2HFV1"/>
<reference evidence="2 3" key="1">
    <citation type="submission" date="2011-11" db="EMBL/GenBank/DDBJ databases">
        <authorList>
            <person name="Hannick L."/>
            <person name="Karamycheva S."/>
            <person name="Lorenzi H."/>
            <person name="Caler E."/>
        </authorList>
    </citation>
    <scope>NUCLEOTIDE SEQUENCE [LARGE SCALE GENOMIC DNA]</scope>
    <source>
        <strain evidence="2 3">P19</strain>
    </source>
</reference>
<dbReference type="GeneID" id="20072153"/>
<dbReference type="EMBL" id="JH925873">
    <property type="protein sequence ID" value="EKE41689.1"/>
    <property type="molecule type" value="Genomic_DNA"/>
</dbReference>
<evidence type="ECO:0000313" key="3">
    <source>
        <dbReference type="Proteomes" id="UP000006769"/>
    </source>
</evidence>
<evidence type="ECO:0000256" key="1">
    <source>
        <dbReference type="SAM" id="Coils"/>
    </source>
</evidence>
<gene>
    <name evidence="2" type="ORF">ENU1_047420</name>
</gene>
<dbReference type="OrthoDB" id="10545637at2759"/>
<dbReference type="Proteomes" id="UP000006769">
    <property type="component" value="Unassembled WGS sequence"/>
</dbReference>